<sequence>MEPVVRRTTSFNVFCSEKLKANPQGGFQAVEWGNQWRQLTDASKKEYAVKRGSIQDLREKVMAKMSKIAKAQLGLSLFPYERARKGEIIIHGIPPSLMPLQPPGKLATKELQKILDCEVTVTRAPSLPAPVHSHGTRIANAENEAPENTLQQTQLIHESSTYANNEATGSILHEIQTQPLNNTSTHTNITLDINQMSHLINTPEMCDGRTPGHATEGQFQSQLISDSQLITNIEHQPDDGTNTTPVEFPLTEFINAQIIQESEERPPLDGTSEAPVLKKARKGTEKSCWSSAEVETIQKQFADELNGRRAKREHIQRFRIDTEEWQAQMAFLQKHPRQTQQPQRRCYTLCCRKCGNRSKFQQAGSLAT</sequence>
<dbReference type="InterPro" id="IPR036647">
    <property type="entry name" value="GTF2I-like_rpt_sf"/>
</dbReference>
<proteinExistence type="predicted"/>
<dbReference type="Gene3D" id="3.90.1460.10">
    <property type="entry name" value="GTF2I-like"/>
    <property type="match status" value="1"/>
</dbReference>
<accession>A0A2T7P4G7</accession>
<dbReference type="EMBL" id="PZQS01000006">
    <property type="protein sequence ID" value="PVD28309.1"/>
    <property type="molecule type" value="Genomic_DNA"/>
</dbReference>
<dbReference type="Proteomes" id="UP000245119">
    <property type="component" value="Linkage Group LG6"/>
</dbReference>
<protein>
    <submittedName>
        <fullName evidence="1">Uncharacterized protein</fullName>
    </submittedName>
</protein>
<keyword evidence="2" id="KW-1185">Reference proteome</keyword>
<evidence type="ECO:0000313" key="1">
    <source>
        <dbReference type="EMBL" id="PVD28309.1"/>
    </source>
</evidence>
<name>A0A2T7P4G7_POMCA</name>
<dbReference type="AlphaFoldDB" id="A0A2T7P4G7"/>
<reference evidence="1 2" key="1">
    <citation type="submission" date="2018-04" db="EMBL/GenBank/DDBJ databases">
        <title>The genome of golden apple snail Pomacea canaliculata provides insight into stress tolerance and invasive adaptation.</title>
        <authorList>
            <person name="Liu C."/>
            <person name="Liu B."/>
            <person name="Ren Y."/>
            <person name="Zhang Y."/>
            <person name="Wang H."/>
            <person name="Li S."/>
            <person name="Jiang F."/>
            <person name="Yin L."/>
            <person name="Zhang G."/>
            <person name="Qian W."/>
            <person name="Fan W."/>
        </authorList>
    </citation>
    <scope>NUCLEOTIDE SEQUENCE [LARGE SCALE GENOMIC DNA]</scope>
    <source>
        <strain evidence="1">SZHN2017</strain>
        <tissue evidence="1">Muscle</tissue>
    </source>
</reference>
<organism evidence="1 2">
    <name type="scientific">Pomacea canaliculata</name>
    <name type="common">Golden apple snail</name>
    <dbReference type="NCBI Taxonomy" id="400727"/>
    <lineage>
        <taxon>Eukaryota</taxon>
        <taxon>Metazoa</taxon>
        <taxon>Spiralia</taxon>
        <taxon>Lophotrochozoa</taxon>
        <taxon>Mollusca</taxon>
        <taxon>Gastropoda</taxon>
        <taxon>Caenogastropoda</taxon>
        <taxon>Architaenioglossa</taxon>
        <taxon>Ampullarioidea</taxon>
        <taxon>Ampullariidae</taxon>
        <taxon>Pomacea</taxon>
    </lineage>
</organism>
<gene>
    <name evidence="1" type="ORF">C0Q70_10896</name>
</gene>
<evidence type="ECO:0000313" key="2">
    <source>
        <dbReference type="Proteomes" id="UP000245119"/>
    </source>
</evidence>
<comment type="caution">
    <text evidence="1">The sequence shown here is derived from an EMBL/GenBank/DDBJ whole genome shotgun (WGS) entry which is preliminary data.</text>
</comment>